<dbReference type="STRING" id="411473.RUMCAL_01688"/>
<keyword evidence="1" id="KW-0472">Membrane</keyword>
<dbReference type="Proteomes" id="UP000016662">
    <property type="component" value="Unassembled WGS sequence"/>
</dbReference>
<gene>
    <name evidence="2" type="ORF">RUMCAL_01688</name>
</gene>
<accession>U2KSV4</accession>
<keyword evidence="3" id="KW-1185">Reference proteome</keyword>
<dbReference type="HOGENOM" id="CLU_3188620_0_0_9"/>
<proteinExistence type="predicted"/>
<evidence type="ECO:0000256" key="1">
    <source>
        <dbReference type="SAM" id="Phobius"/>
    </source>
</evidence>
<evidence type="ECO:0000313" key="2">
    <source>
        <dbReference type="EMBL" id="ERJ95150.1"/>
    </source>
</evidence>
<protein>
    <submittedName>
        <fullName evidence="2">Uncharacterized protein</fullName>
    </submittedName>
</protein>
<keyword evidence="1" id="KW-0812">Transmembrane</keyword>
<reference evidence="2 3" key="1">
    <citation type="submission" date="2013-07" db="EMBL/GenBank/DDBJ databases">
        <authorList>
            <person name="Weinstock G."/>
            <person name="Sodergren E."/>
            <person name="Wylie T."/>
            <person name="Fulton L."/>
            <person name="Fulton R."/>
            <person name="Fronick C."/>
            <person name="O'Laughlin M."/>
            <person name="Godfrey J."/>
            <person name="Miner T."/>
            <person name="Herter B."/>
            <person name="Appelbaum E."/>
            <person name="Cordes M."/>
            <person name="Lek S."/>
            <person name="Wollam A."/>
            <person name="Pepin K.H."/>
            <person name="Palsikar V.B."/>
            <person name="Mitreva M."/>
            <person name="Wilson R.K."/>
        </authorList>
    </citation>
    <scope>NUCLEOTIDE SEQUENCE [LARGE SCALE GENOMIC DNA]</scope>
    <source>
        <strain evidence="2 3">ATCC 27760</strain>
    </source>
</reference>
<keyword evidence="1" id="KW-1133">Transmembrane helix</keyword>
<feature type="transmembrane region" description="Helical" evidence="1">
    <location>
        <begin position="21"/>
        <end position="41"/>
    </location>
</feature>
<organism evidence="2 3">
    <name type="scientific">Ruminococcus callidus ATCC 27760</name>
    <dbReference type="NCBI Taxonomy" id="411473"/>
    <lineage>
        <taxon>Bacteria</taxon>
        <taxon>Bacillati</taxon>
        <taxon>Bacillota</taxon>
        <taxon>Clostridia</taxon>
        <taxon>Eubacteriales</taxon>
        <taxon>Oscillospiraceae</taxon>
        <taxon>Ruminococcus</taxon>
    </lineage>
</organism>
<evidence type="ECO:0000313" key="3">
    <source>
        <dbReference type="Proteomes" id="UP000016662"/>
    </source>
</evidence>
<sequence length="46" mass="5283">MDNARQLQKFQQLAQTARFPLAILLAICPYLLAILGKNLFFAKHPR</sequence>
<dbReference type="AlphaFoldDB" id="U2KSV4"/>
<dbReference type="EMBL" id="AWVF01000214">
    <property type="protein sequence ID" value="ERJ95150.1"/>
    <property type="molecule type" value="Genomic_DNA"/>
</dbReference>
<name>U2KSV4_9FIRM</name>
<comment type="caution">
    <text evidence="2">The sequence shown here is derived from an EMBL/GenBank/DDBJ whole genome shotgun (WGS) entry which is preliminary data.</text>
</comment>